<gene>
    <name evidence="3" type="primary">CCDC57</name>
    <name evidence="3" type="ORF">HK097_007177</name>
</gene>
<evidence type="ECO:0000256" key="2">
    <source>
        <dbReference type="SAM" id="MobiDB-lite"/>
    </source>
</evidence>
<dbReference type="InterPro" id="IPR042481">
    <property type="entry name" value="CCDC57"/>
</dbReference>
<feature type="compositionally biased region" description="Acidic residues" evidence="2">
    <location>
        <begin position="636"/>
        <end position="652"/>
    </location>
</feature>
<feature type="compositionally biased region" description="Basic and acidic residues" evidence="2">
    <location>
        <begin position="606"/>
        <end position="615"/>
    </location>
</feature>
<dbReference type="PANTHER" id="PTHR46725:SF1">
    <property type="entry name" value="COILED-COIL DOMAIN-CONTAINING PROTEIN 57"/>
    <property type="match status" value="1"/>
</dbReference>
<feature type="region of interest" description="Disordered" evidence="2">
    <location>
        <begin position="544"/>
        <end position="565"/>
    </location>
</feature>
<dbReference type="Proteomes" id="UP001212841">
    <property type="component" value="Unassembled WGS sequence"/>
</dbReference>
<comment type="caution">
    <text evidence="3">The sequence shown here is derived from an EMBL/GenBank/DDBJ whole genome shotgun (WGS) entry which is preliminary data.</text>
</comment>
<dbReference type="GO" id="GO:0045931">
    <property type="term" value="P:positive regulation of mitotic cell cycle"/>
    <property type="evidence" value="ECO:0007669"/>
    <property type="project" value="TreeGrafter"/>
</dbReference>
<feature type="compositionally biased region" description="Basic and acidic residues" evidence="2">
    <location>
        <begin position="712"/>
        <end position="736"/>
    </location>
</feature>
<feature type="region of interest" description="Disordered" evidence="2">
    <location>
        <begin position="606"/>
        <end position="662"/>
    </location>
</feature>
<dbReference type="AlphaFoldDB" id="A0AAD5X5D3"/>
<dbReference type="GO" id="GO:0005876">
    <property type="term" value="C:spindle microtubule"/>
    <property type="evidence" value="ECO:0007669"/>
    <property type="project" value="TreeGrafter"/>
</dbReference>
<keyword evidence="1" id="KW-0175">Coiled coil</keyword>
<protein>
    <submittedName>
        <fullName evidence="3">Coiled-coil domain-containing protein 57</fullName>
    </submittedName>
</protein>
<feature type="coiled-coil region" evidence="1">
    <location>
        <begin position="92"/>
        <end position="177"/>
    </location>
</feature>
<name>A0AAD5X5D3_9FUNG</name>
<reference evidence="3" key="1">
    <citation type="submission" date="2020-05" db="EMBL/GenBank/DDBJ databases">
        <title>Phylogenomic resolution of chytrid fungi.</title>
        <authorList>
            <person name="Stajich J.E."/>
            <person name="Amses K."/>
            <person name="Simmons R."/>
            <person name="Seto K."/>
            <person name="Myers J."/>
            <person name="Bonds A."/>
            <person name="Quandt C.A."/>
            <person name="Barry K."/>
            <person name="Liu P."/>
            <person name="Grigoriev I."/>
            <person name="Longcore J.E."/>
            <person name="James T.Y."/>
        </authorList>
    </citation>
    <scope>NUCLEOTIDE SEQUENCE</scope>
    <source>
        <strain evidence="3">JEL0318</strain>
    </source>
</reference>
<feature type="compositionally biased region" description="Polar residues" evidence="2">
    <location>
        <begin position="754"/>
        <end position="764"/>
    </location>
</feature>
<proteinExistence type="predicted"/>
<feature type="region of interest" description="Disordered" evidence="2">
    <location>
        <begin position="712"/>
        <end position="771"/>
    </location>
</feature>
<sequence length="822" mass="96430">MPDPGSLTDLLARKEKELHNIYGTLEQTLKDKDQECQDLRVRFKSLQDDFVYNLQLLEERDKELERYDMTTEELRIDIAERETRINEHKSLLNEKTYELSQLKTLLQTQEQQHNDAIRRLRREQEQLEQQHELALSERSEAFEQTRMDLQLELKAAKQQQDLQREAFTAEIDKLKRQSEIDLQLCKQEINQQLLDAEHRVASAFADLNAVKMRKEASENAYQQQLEMNKKLEKRLKDYQWERADGEKTAAAKIAELEEMVQQLKSQNASQAVAFEEDRARLLSDFAAKEQDYQKNQETSKTRLNETQSQLNTAKQEMVDRTAEFKKRIEDLQKAIREKDHMLRETCTDFERQILKWEEDEKADQEEIAQQANVINSLKTRMHASETELAELRRDVATYKQEIAKRVEAEMRLQKSAVEQRAEWERKFEELKRRKLRDQDEIIKGLIMAKERAEAESKLLRERWRSTQAAEGLRRSPGGDGAMAMEELEMPPFDNEFGDEIPNERDADLLRRHNARLQEQNQQLTTIVHQMRQDMEQLQQAMDSVTEQQGGHDIGHTARNDSPTAPETEMYHQEAVHLHKQISNLQSLLQQKQSIIDQLLQQQEKMHQQMEREVQKKIISKPSKTKTKRRRGRAEGSDDDLDDSDISGDESDEEGPRSREKKNALKLLRSTNYELRDKLRSAVEDLMRAVAEKSRLVDLSNMLQSELRMVREELERGKERERERVWRDGKDPPKDPTPDQQQQQQQQQAPVVTGQRVTSGYNPQSRKVAVPKAKISIGKTMVKPTDGRGGVKIVEEVDMEQLKRLKLRERGVRNWNDKDDELA</sequence>
<feature type="coiled-coil region" evidence="1">
    <location>
        <begin position="214"/>
        <end position="334"/>
    </location>
</feature>
<dbReference type="GO" id="GO:0007020">
    <property type="term" value="P:microtubule nucleation"/>
    <property type="evidence" value="ECO:0007669"/>
    <property type="project" value="TreeGrafter"/>
</dbReference>
<feature type="compositionally biased region" description="Low complexity" evidence="2">
    <location>
        <begin position="737"/>
        <end position="747"/>
    </location>
</feature>
<feature type="coiled-coil region" evidence="1">
    <location>
        <begin position="22"/>
        <end position="49"/>
    </location>
</feature>
<feature type="compositionally biased region" description="Basic and acidic residues" evidence="2">
    <location>
        <begin position="653"/>
        <end position="662"/>
    </location>
</feature>
<organism evidence="3 4">
    <name type="scientific">Rhizophlyctis rosea</name>
    <dbReference type="NCBI Taxonomy" id="64517"/>
    <lineage>
        <taxon>Eukaryota</taxon>
        <taxon>Fungi</taxon>
        <taxon>Fungi incertae sedis</taxon>
        <taxon>Chytridiomycota</taxon>
        <taxon>Chytridiomycota incertae sedis</taxon>
        <taxon>Chytridiomycetes</taxon>
        <taxon>Rhizophlyctidales</taxon>
        <taxon>Rhizophlyctidaceae</taxon>
        <taxon>Rhizophlyctis</taxon>
    </lineage>
</organism>
<feature type="compositionally biased region" description="Basic residues" evidence="2">
    <location>
        <begin position="622"/>
        <end position="631"/>
    </location>
</feature>
<evidence type="ECO:0000313" key="4">
    <source>
        <dbReference type="Proteomes" id="UP001212841"/>
    </source>
</evidence>
<evidence type="ECO:0000313" key="3">
    <source>
        <dbReference type="EMBL" id="KAJ3051811.1"/>
    </source>
</evidence>
<feature type="coiled-coil region" evidence="1">
    <location>
        <begin position="374"/>
        <end position="462"/>
    </location>
</feature>
<accession>A0AAD5X5D3</accession>
<dbReference type="PANTHER" id="PTHR46725">
    <property type="entry name" value="COILED-COIL DOMAIN-CONTAINING PROTEIN 57"/>
    <property type="match status" value="1"/>
</dbReference>
<dbReference type="GO" id="GO:0060271">
    <property type="term" value="P:cilium assembly"/>
    <property type="evidence" value="ECO:0007669"/>
    <property type="project" value="TreeGrafter"/>
</dbReference>
<dbReference type="EMBL" id="JADGJD010000356">
    <property type="protein sequence ID" value="KAJ3051811.1"/>
    <property type="molecule type" value="Genomic_DNA"/>
</dbReference>
<keyword evidence="4" id="KW-1185">Reference proteome</keyword>
<evidence type="ECO:0000256" key="1">
    <source>
        <dbReference type="SAM" id="Coils"/>
    </source>
</evidence>